<dbReference type="AlphaFoldDB" id="A0A068NW06"/>
<dbReference type="KEGG" id="fgi:OP10G_4340"/>
<proteinExistence type="inferred from homology"/>
<feature type="transmembrane region" description="Helical" evidence="7">
    <location>
        <begin position="25"/>
        <end position="42"/>
    </location>
</feature>
<dbReference type="Proteomes" id="UP000027982">
    <property type="component" value="Chromosome"/>
</dbReference>
<dbReference type="InterPro" id="IPR036259">
    <property type="entry name" value="MFS_trans_sf"/>
</dbReference>
<evidence type="ECO:0000256" key="4">
    <source>
        <dbReference type="ARBA" id="ARBA00022692"/>
    </source>
</evidence>
<comment type="similarity">
    <text evidence="2">Belongs to the major facilitator superfamily. Folate-biopterin transporter (TC 2.A.71) family.</text>
</comment>
<feature type="transmembrane region" description="Helical" evidence="7">
    <location>
        <begin position="126"/>
        <end position="149"/>
    </location>
</feature>
<dbReference type="Gene3D" id="1.20.1250.20">
    <property type="entry name" value="MFS general substrate transporter like domains"/>
    <property type="match status" value="1"/>
</dbReference>
<evidence type="ECO:0000256" key="1">
    <source>
        <dbReference type="ARBA" id="ARBA00004141"/>
    </source>
</evidence>
<dbReference type="RefSeq" id="WP_025228408.1">
    <property type="nucleotide sequence ID" value="NZ_CP007139.1"/>
</dbReference>
<evidence type="ECO:0000256" key="2">
    <source>
        <dbReference type="ARBA" id="ARBA00007015"/>
    </source>
</evidence>
<dbReference type="GO" id="GO:0016020">
    <property type="term" value="C:membrane"/>
    <property type="evidence" value="ECO:0007669"/>
    <property type="project" value="UniProtKB-SubCell"/>
</dbReference>
<keyword evidence="3" id="KW-0813">Transport</keyword>
<sequence length="504" mass="55830">MSANKESFDYPDLDRPRTQLEDFKYSHLALIIIAGIFATTLAQPQVMGKLPLQHLLKDNLHVSREAMARFFFLCGLAWYFKPFAGILTDAFPLFGTRRRYYLLASAIFAGVSWVGIMLVPKTYDALLYGCIIINFFMVIASTVIGAFLVESGQRLGATGRLTALRQTVSNACQLINGPVSGYLAGLSFGLASGVNAAIVVSVVPIAYLFMREKRVREENAEPLKNAKIQLGIIFRSPNLWFAILFIFLFYFSPGFSTPLYYKQTDQLKFSQEFIGWLQVASGAFGILGAYVYSRLIKRLDMMTMIVAGILTFALGNLLYLMYSGATMAWIIESQNGFFFTLAEIALLDLAARATPKGCEGLGYSLMLSARNLALFGADWLGSFLADKQKWSFETLVFLNVGTTLVVLLLLPILPKLLMNAKDKVMIATGDESVAGTAGVSQAELRQVLERLDIEDSGSWPAKGDISVDAISRATGQDPVRIAEILYEIRRDNERARRQEDNTKG</sequence>
<reference evidence="8 9" key="1">
    <citation type="journal article" date="2014" name="PLoS ONE">
        <title>The first complete genome sequence of the class fimbriimonadia in the phylum armatimonadetes.</title>
        <authorList>
            <person name="Hu Z.Y."/>
            <person name="Wang Y.Z."/>
            <person name="Im W.T."/>
            <person name="Wang S.Y."/>
            <person name="Zhao G.P."/>
            <person name="Zheng H.J."/>
            <person name="Quan Z.X."/>
        </authorList>
    </citation>
    <scope>NUCLEOTIDE SEQUENCE [LARGE SCALE GENOMIC DNA]</scope>
    <source>
        <strain evidence="8">Gsoil 348</strain>
    </source>
</reference>
<organism evidence="8 9">
    <name type="scientific">Fimbriimonas ginsengisoli Gsoil 348</name>
    <dbReference type="NCBI Taxonomy" id="661478"/>
    <lineage>
        <taxon>Bacteria</taxon>
        <taxon>Bacillati</taxon>
        <taxon>Armatimonadota</taxon>
        <taxon>Fimbriimonadia</taxon>
        <taxon>Fimbriimonadales</taxon>
        <taxon>Fimbriimonadaceae</taxon>
        <taxon>Fimbriimonas</taxon>
    </lineage>
</organism>
<evidence type="ECO:0000256" key="7">
    <source>
        <dbReference type="SAM" id="Phobius"/>
    </source>
</evidence>
<dbReference type="eggNOG" id="COG2211">
    <property type="taxonomic scope" value="Bacteria"/>
</dbReference>
<keyword evidence="9" id="KW-1185">Reference proteome</keyword>
<dbReference type="PANTHER" id="PTHR31585:SF0">
    <property type="entry name" value="FOLATE-BIOPTERIN TRANSPORTER 1, CHLOROPLASTIC"/>
    <property type="match status" value="1"/>
</dbReference>
<feature type="transmembrane region" description="Helical" evidence="7">
    <location>
        <begin position="273"/>
        <end position="292"/>
    </location>
</feature>
<evidence type="ECO:0000313" key="9">
    <source>
        <dbReference type="Proteomes" id="UP000027982"/>
    </source>
</evidence>
<keyword evidence="4 7" id="KW-0812">Transmembrane</keyword>
<keyword evidence="5 7" id="KW-1133">Transmembrane helix</keyword>
<feature type="transmembrane region" description="Helical" evidence="7">
    <location>
        <begin position="186"/>
        <end position="209"/>
    </location>
</feature>
<evidence type="ECO:0000313" key="8">
    <source>
        <dbReference type="EMBL" id="AIE87708.1"/>
    </source>
</evidence>
<evidence type="ECO:0000256" key="3">
    <source>
        <dbReference type="ARBA" id="ARBA00022448"/>
    </source>
</evidence>
<feature type="transmembrane region" description="Helical" evidence="7">
    <location>
        <begin position="230"/>
        <end position="253"/>
    </location>
</feature>
<accession>A0A068NW06</accession>
<dbReference type="OrthoDB" id="8479695at2"/>
<comment type="subcellular location">
    <subcellularLocation>
        <location evidence="1">Membrane</location>
        <topology evidence="1">Multi-pass membrane protein</topology>
    </subcellularLocation>
</comment>
<dbReference type="Pfam" id="PF03092">
    <property type="entry name" value="BT1"/>
    <property type="match status" value="1"/>
</dbReference>
<dbReference type="InterPro" id="IPR039309">
    <property type="entry name" value="BT1"/>
</dbReference>
<dbReference type="HOGENOM" id="CLU_540525_0_0_0"/>
<feature type="transmembrane region" description="Helical" evidence="7">
    <location>
        <begin position="394"/>
        <end position="413"/>
    </location>
</feature>
<protein>
    <submittedName>
        <fullName evidence="8">Folate transporter</fullName>
    </submittedName>
</protein>
<dbReference type="EMBL" id="CP007139">
    <property type="protein sequence ID" value="AIE87708.1"/>
    <property type="molecule type" value="Genomic_DNA"/>
</dbReference>
<evidence type="ECO:0000256" key="5">
    <source>
        <dbReference type="ARBA" id="ARBA00022989"/>
    </source>
</evidence>
<feature type="transmembrane region" description="Helical" evidence="7">
    <location>
        <begin position="100"/>
        <end position="119"/>
    </location>
</feature>
<keyword evidence="6 7" id="KW-0472">Membrane</keyword>
<dbReference type="PANTHER" id="PTHR31585">
    <property type="entry name" value="FOLATE-BIOPTERIN TRANSPORTER 1, CHLOROPLASTIC"/>
    <property type="match status" value="1"/>
</dbReference>
<evidence type="ECO:0000256" key="6">
    <source>
        <dbReference type="ARBA" id="ARBA00023136"/>
    </source>
</evidence>
<dbReference type="STRING" id="661478.OP10G_4340"/>
<gene>
    <name evidence="8" type="ORF">OP10G_4340</name>
</gene>
<name>A0A068NW06_FIMGI</name>
<dbReference type="SUPFAM" id="SSF103473">
    <property type="entry name" value="MFS general substrate transporter"/>
    <property type="match status" value="1"/>
</dbReference>
<feature type="transmembrane region" description="Helical" evidence="7">
    <location>
        <begin position="304"/>
        <end position="322"/>
    </location>
</feature>